<evidence type="ECO:0000259" key="4">
    <source>
        <dbReference type="PROSITE" id="PS01124"/>
    </source>
</evidence>
<name>A0ABX3A9L4_9FIRM</name>
<dbReference type="InterPro" id="IPR014710">
    <property type="entry name" value="RmlC-like_jellyroll"/>
</dbReference>
<dbReference type="SUPFAM" id="SSF51215">
    <property type="entry name" value="Regulatory protein AraC"/>
    <property type="match status" value="1"/>
</dbReference>
<accession>A0ABX3A9L4</accession>
<dbReference type="InterPro" id="IPR037923">
    <property type="entry name" value="HTH-like"/>
</dbReference>
<dbReference type="InterPro" id="IPR009057">
    <property type="entry name" value="Homeodomain-like_sf"/>
</dbReference>
<dbReference type="PANTHER" id="PTHR43280">
    <property type="entry name" value="ARAC-FAMILY TRANSCRIPTIONAL REGULATOR"/>
    <property type="match status" value="1"/>
</dbReference>
<dbReference type="EMBL" id="MEHD01000056">
    <property type="protein sequence ID" value="ODR44094.1"/>
    <property type="molecule type" value="Genomic_DNA"/>
</dbReference>
<dbReference type="Gene3D" id="2.60.120.10">
    <property type="entry name" value="Jelly Rolls"/>
    <property type="match status" value="1"/>
</dbReference>
<keyword evidence="1" id="KW-0805">Transcription regulation</keyword>
<gene>
    <name evidence="5" type="ORF">BEI63_31195</name>
</gene>
<evidence type="ECO:0000256" key="2">
    <source>
        <dbReference type="ARBA" id="ARBA00023125"/>
    </source>
</evidence>
<dbReference type="InterPro" id="IPR018060">
    <property type="entry name" value="HTH_AraC"/>
</dbReference>
<keyword evidence="2" id="KW-0238">DNA-binding</keyword>
<dbReference type="PANTHER" id="PTHR43280:SF2">
    <property type="entry name" value="HTH-TYPE TRANSCRIPTIONAL REGULATOR EXSA"/>
    <property type="match status" value="1"/>
</dbReference>
<evidence type="ECO:0000256" key="1">
    <source>
        <dbReference type="ARBA" id="ARBA00023015"/>
    </source>
</evidence>
<dbReference type="SMART" id="SM00342">
    <property type="entry name" value="HTH_ARAC"/>
    <property type="match status" value="1"/>
</dbReference>
<evidence type="ECO:0000313" key="6">
    <source>
        <dbReference type="Proteomes" id="UP000094869"/>
    </source>
</evidence>
<evidence type="ECO:0000313" key="5">
    <source>
        <dbReference type="EMBL" id="ODR44094.1"/>
    </source>
</evidence>
<reference evidence="5 6" key="1">
    <citation type="submission" date="2016-08" db="EMBL/GenBank/DDBJ databases">
        <title>Characterization of Isolates of Eisenbergiella tayi Derived from Blood Cultures, Using Whole Genome Sequencing.</title>
        <authorList>
            <person name="Bernier A.-M."/>
            <person name="Burdz T."/>
            <person name="Wiebe D."/>
            <person name="Bernard K."/>
        </authorList>
    </citation>
    <scope>NUCLEOTIDE SEQUENCE [LARGE SCALE GENOMIC DNA]</scope>
    <source>
        <strain evidence="5 6">NML120146</strain>
    </source>
</reference>
<feature type="domain" description="HTH araC/xylS-type" evidence="4">
    <location>
        <begin position="186"/>
        <end position="284"/>
    </location>
</feature>
<dbReference type="PROSITE" id="PS01124">
    <property type="entry name" value="HTH_ARAC_FAMILY_2"/>
    <property type="match status" value="1"/>
</dbReference>
<comment type="caution">
    <text evidence="5">The sequence shown here is derived from an EMBL/GenBank/DDBJ whole genome shotgun (WGS) entry which is preliminary data.</text>
</comment>
<proteinExistence type="predicted"/>
<dbReference type="Gene3D" id="1.10.10.60">
    <property type="entry name" value="Homeodomain-like"/>
    <property type="match status" value="2"/>
</dbReference>
<protein>
    <recommendedName>
        <fullName evidence="4">HTH araC/xylS-type domain-containing protein</fullName>
    </recommendedName>
</protein>
<keyword evidence="3" id="KW-0804">Transcription</keyword>
<organism evidence="5 6">
    <name type="scientific">Eisenbergiella tayi</name>
    <dbReference type="NCBI Taxonomy" id="1432052"/>
    <lineage>
        <taxon>Bacteria</taxon>
        <taxon>Bacillati</taxon>
        <taxon>Bacillota</taxon>
        <taxon>Clostridia</taxon>
        <taxon>Lachnospirales</taxon>
        <taxon>Lachnospiraceae</taxon>
        <taxon>Eisenbergiella</taxon>
    </lineage>
</organism>
<dbReference type="SUPFAM" id="SSF46689">
    <property type="entry name" value="Homeodomain-like"/>
    <property type="match status" value="1"/>
</dbReference>
<dbReference type="Proteomes" id="UP000094869">
    <property type="component" value="Unassembled WGS sequence"/>
</dbReference>
<sequence length="288" mass="33512">MKKGAEEHVIIRKKYGVLSMILSSNPRPLQLWKTLSLEVADSGLAQVDNTWNMEKVCSPYSRVYFIPEGSGTLTLRGREIALQEGYVYLIPAGLLYNYRCDSHMEQLYFHVNIIQVNGMDLFFGCEEVYERKVSGQYLERVLALYRSQRMGDSFCLQGILWEELGFFTRMAGVQETRTRIYSEMVEQFFLLAQNPVSAKNHIRSMADRLHVSESTLSKKFRAETGMYPGGYLEQLVIQKACRLLLQENRSIAQIAEELEFSDQFYFAKYFKRLMQMPPSIYRRKMRGS</sequence>
<evidence type="ECO:0000256" key="3">
    <source>
        <dbReference type="ARBA" id="ARBA00023163"/>
    </source>
</evidence>
<keyword evidence="6" id="KW-1185">Reference proteome</keyword>
<dbReference type="Pfam" id="PF12833">
    <property type="entry name" value="HTH_18"/>
    <property type="match status" value="1"/>
</dbReference>